<reference evidence="1 2" key="1">
    <citation type="submission" date="2020-10" db="EMBL/GenBank/DDBJ databases">
        <title>Ca. Dormibacterota MAGs.</title>
        <authorList>
            <person name="Montgomery K."/>
        </authorList>
    </citation>
    <scope>NUCLEOTIDE SEQUENCE [LARGE SCALE GENOMIC DNA]</scope>
    <source>
        <strain evidence="1">SC8811_S16_3</strain>
    </source>
</reference>
<name>A0A934NCI0_9BACT</name>
<gene>
    <name evidence="1" type="ORF">JF888_01865</name>
</gene>
<sequence length="127" mass="14986">MNGTVLKRLVRRMIDETNLAIGELEDSIRRSNDRRYAFYRMLNVTDKVLWGLEEMNRDGVKTVPRKLRSAIKQQMAELPAGCKNVYRDSDQVQEILDSVFEVQESLFRWRDPQRFSGEEEDFDRLVG</sequence>
<protein>
    <submittedName>
        <fullName evidence="1">Uncharacterized protein</fullName>
    </submittedName>
</protein>
<proteinExistence type="predicted"/>
<accession>A0A934NCI0</accession>
<comment type="caution">
    <text evidence="1">The sequence shown here is derived from an EMBL/GenBank/DDBJ whole genome shotgun (WGS) entry which is preliminary data.</text>
</comment>
<evidence type="ECO:0000313" key="1">
    <source>
        <dbReference type="EMBL" id="MBJ7601939.1"/>
    </source>
</evidence>
<dbReference type="EMBL" id="JAEKNQ010000010">
    <property type="protein sequence ID" value="MBJ7601939.1"/>
    <property type="molecule type" value="Genomic_DNA"/>
</dbReference>
<organism evidence="1 2">
    <name type="scientific">Candidatus Dormiibacter inghamiae</name>
    <dbReference type="NCBI Taxonomy" id="3127013"/>
    <lineage>
        <taxon>Bacteria</taxon>
        <taxon>Bacillati</taxon>
        <taxon>Candidatus Dormiibacterota</taxon>
        <taxon>Candidatus Dormibacteria</taxon>
        <taxon>Candidatus Dormibacterales</taxon>
        <taxon>Candidatus Dormibacteraceae</taxon>
        <taxon>Candidatus Dormiibacter</taxon>
    </lineage>
</organism>
<evidence type="ECO:0000313" key="2">
    <source>
        <dbReference type="Proteomes" id="UP000620075"/>
    </source>
</evidence>
<dbReference type="Proteomes" id="UP000620075">
    <property type="component" value="Unassembled WGS sequence"/>
</dbReference>
<dbReference type="AlphaFoldDB" id="A0A934NCI0"/>